<name>A0ACB6YX11_THEGA</name>
<reference evidence="1" key="2">
    <citation type="journal article" date="2020" name="Nat. Commun.">
        <title>Large-scale genome sequencing of mycorrhizal fungi provides insights into the early evolution of symbiotic traits.</title>
        <authorList>
            <person name="Miyauchi S."/>
            <person name="Kiss E."/>
            <person name="Kuo A."/>
            <person name="Drula E."/>
            <person name="Kohler A."/>
            <person name="Sanchez-Garcia M."/>
            <person name="Morin E."/>
            <person name="Andreopoulos B."/>
            <person name="Barry K.W."/>
            <person name="Bonito G."/>
            <person name="Buee M."/>
            <person name="Carver A."/>
            <person name="Chen C."/>
            <person name="Cichocki N."/>
            <person name="Clum A."/>
            <person name="Culley D."/>
            <person name="Crous P.W."/>
            <person name="Fauchery L."/>
            <person name="Girlanda M."/>
            <person name="Hayes R.D."/>
            <person name="Keri Z."/>
            <person name="LaButti K."/>
            <person name="Lipzen A."/>
            <person name="Lombard V."/>
            <person name="Magnuson J."/>
            <person name="Maillard F."/>
            <person name="Murat C."/>
            <person name="Nolan M."/>
            <person name="Ohm R.A."/>
            <person name="Pangilinan J."/>
            <person name="Pereira M.F."/>
            <person name="Perotto S."/>
            <person name="Peter M."/>
            <person name="Pfister S."/>
            <person name="Riley R."/>
            <person name="Sitrit Y."/>
            <person name="Stielow J.B."/>
            <person name="Szollosi G."/>
            <person name="Zifcakova L."/>
            <person name="Stursova M."/>
            <person name="Spatafora J.W."/>
            <person name="Tedersoo L."/>
            <person name="Vaario L.M."/>
            <person name="Yamada A."/>
            <person name="Yan M."/>
            <person name="Wang P."/>
            <person name="Xu J."/>
            <person name="Bruns T."/>
            <person name="Baldrian P."/>
            <person name="Vilgalys R."/>
            <person name="Dunand C."/>
            <person name="Henrissat B."/>
            <person name="Grigoriev I.V."/>
            <person name="Hibbett D."/>
            <person name="Nagy L.G."/>
            <person name="Martin F.M."/>
        </authorList>
    </citation>
    <scope>NUCLEOTIDE SEQUENCE</scope>
    <source>
        <strain evidence="1">P2</strain>
    </source>
</reference>
<comment type="caution">
    <text evidence="1">The sequence shown here is derived from an EMBL/GenBank/DDBJ whole genome shotgun (WGS) entry which is preliminary data.</text>
</comment>
<evidence type="ECO:0000313" key="1">
    <source>
        <dbReference type="EMBL" id="KAF9641837.1"/>
    </source>
</evidence>
<dbReference type="Proteomes" id="UP000886501">
    <property type="component" value="Unassembled WGS sequence"/>
</dbReference>
<evidence type="ECO:0000313" key="2">
    <source>
        <dbReference type="Proteomes" id="UP000886501"/>
    </source>
</evidence>
<reference evidence="1" key="1">
    <citation type="submission" date="2019-10" db="EMBL/GenBank/DDBJ databases">
        <authorList>
            <consortium name="DOE Joint Genome Institute"/>
            <person name="Kuo A."/>
            <person name="Miyauchi S."/>
            <person name="Kiss E."/>
            <person name="Drula E."/>
            <person name="Kohler A."/>
            <person name="Sanchez-Garcia M."/>
            <person name="Andreopoulos B."/>
            <person name="Barry K.W."/>
            <person name="Bonito G."/>
            <person name="Buee M."/>
            <person name="Carver A."/>
            <person name="Chen C."/>
            <person name="Cichocki N."/>
            <person name="Clum A."/>
            <person name="Culley D."/>
            <person name="Crous P.W."/>
            <person name="Fauchery L."/>
            <person name="Girlanda M."/>
            <person name="Hayes R."/>
            <person name="Keri Z."/>
            <person name="Labutti K."/>
            <person name="Lipzen A."/>
            <person name="Lombard V."/>
            <person name="Magnuson J."/>
            <person name="Maillard F."/>
            <person name="Morin E."/>
            <person name="Murat C."/>
            <person name="Nolan M."/>
            <person name="Ohm R."/>
            <person name="Pangilinan J."/>
            <person name="Pereira M."/>
            <person name="Perotto S."/>
            <person name="Peter M."/>
            <person name="Riley R."/>
            <person name="Sitrit Y."/>
            <person name="Stielow B."/>
            <person name="Szollosi G."/>
            <person name="Zifcakova L."/>
            <person name="Stursova M."/>
            <person name="Spatafora J.W."/>
            <person name="Tedersoo L."/>
            <person name="Vaario L.-M."/>
            <person name="Yamada A."/>
            <person name="Yan M."/>
            <person name="Wang P."/>
            <person name="Xu J."/>
            <person name="Bruns T."/>
            <person name="Baldrian P."/>
            <person name="Vilgalys R."/>
            <person name="Henrissat B."/>
            <person name="Grigoriev I.V."/>
            <person name="Hibbett D."/>
            <person name="Nagy L.G."/>
            <person name="Martin F.M."/>
        </authorList>
    </citation>
    <scope>NUCLEOTIDE SEQUENCE</scope>
    <source>
        <strain evidence="1">P2</strain>
    </source>
</reference>
<keyword evidence="2" id="KW-1185">Reference proteome</keyword>
<proteinExistence type="predicted"/>
<sequence>GCICILIGPLAAQEWPYRTPSSRTYAVSQKKGNTELNNITEITPEVVTGLVCQVTFTLSDAGSWKDRIRDIDLIELYTNTVQMLSMDLKWVNETLDTLQRVEPTKSQIRGTSIKTTCSVQIPDADEGSVPHLKRIRRRPPTPPVEEDDLGIDNVITLILYPSLLAQYTRFHFKQTIENRTNQVSLSRRWPPTSEGEGEQRSTGIYRIWLNYQILEIGAKS</sequence>
<organism evidence="1 2">
    <name type="scientific">Thelephora ganbajun</name>
    <name type="common">Ganba fungus</name>
    <dbReference type="NCBI Taxonomy" id="370292"/>
    <lineage>
        <taxon>Eukaryota</taxon>
        <taxon>Fungi</taxon>
        <taxon>Dikarya</taxon>
        <taxon>Basidiomycota</taxon>
        <taxon>Agaricomycotina</taxon>
        <taxon>Agaricomycetes</taxon>
        <taxon>Thelephorales</taxon>
        <taxon>Thelephoraceae</taxon>
        <taxon>Thelephora</taxon>
    </lineage>
</organism>
<feature type="non-terminal residue" evidence="1">
    <location>
        <position position="1"/>
    </location>
</feature>
<protein>
    <submittedName>
        <fullName evidence="1">Uncharacterized protein</fullName>
    </submittedName>
</protein>
<gene>
    <name evidence="1" type="ORF">BDM02DRAFT_3133535</name>
</gene>
<accession>A0ACB6YX11</accession>
<dbReference type="EMBL" id="MU119115">
    <property type="protein sequence ID" value="KAF9641837.1"/>
    <property type="molecule type" value="Genomic_DNA"/>
</dbReference>